<dbReference type="GO" id="GO:0046872">
    <property type="term" value="F:metal ion binding"/>
    <property type="evidence" value="ECO:0007669"/>
    <property type="project" value="UniProtKB-KW"/>
</dbReference>
<evidence type="ECO:0000313" key="18">
    <source>
        <dbReference type="Proteomes" id="UP000683139"/>
    </source>
</evidence>
<keyword evidence="7" id="KW-0285">Flavoprotein</keyword>
<dbReference type="Pfam" id="PF04324">
    <property type="entry name" value="Fer2_BFD"/>
    <property type="match status" value="2"/>
</dbReference>
<dbReference type="PRINTS" id="PR00411">
    <property type="entry name" value="PNDRDTASEI"/>
</dbReference>
<evidence type="ECO:0000259" key="16">
    <source>
        <dbReference type="Pfam" id="PF18267"/>
    </source>
</evidence>
<feature type="domain" description="Nitrite/sulphite reductase 4Fe-4S" evidence="13">
    <location>
        <begin position="574"/>
        <end position="687"/>
    </location>
</feature>
<keyword evidence="18" id="KW-1185">Reference proteome</keyword>
<dbReference type="Pfam" id="PF07992">
    <property type="entry name" value="Pyr_redox_2"/>
    <property type="match status" value="1"/>
</dbReference>
<dbReference type="GO" id="GO:0050660">
    <property type="term" value="F:flavin adenine dinucleotide binding"/>
    <property type="evidence" value="ECO:0007669"/>
    <property type="project" value="InterPro"/>
</dbReference>
<feature type="domain" description="BFD-like [2Fe-2S]-binding" evidence="14">
    <location>
        <begin position="412"/>
        <end position="459"/>
    </location>
</feature>
<dbReference type="RefSeq" id="WP_213515047.1">
    <property type="nucleotide sequence ID" value="NZ_BOSE01000003.1"/>
</dbReference>
<reference evidence="17" key="1">
    <citation type="submission" date="2021-03" db="EMBL/GenBank/DDBJ databases">
        <title>Antimicrobial resistance genes in bacteria isolated from Japanese honey, and their potential for conferring macrolide and lincosamide resistance in the American foulbrood pathogen Paenibacillus larvae.</title>
        <authorList>
            <person name="Okamoto M."/>
            <person name="Kumagai M."/>
            <person name="Kanamori H."/>
            <person name="Takamatsu D."/>
        </authorList>
    </citation>
    <scope>NUCLEOTIDE SEQUENCE</scope>
    <source>
        <strain evidence="17">J40TS1</strain>
    </source>
</reference>
<evidence type="ECO:0008006" key="19">
    <source>
        <dbReference type="Google" id="ProtNLM"/>
    </source>
</evidence>
<evidence type="ECO:0000259" key="15">
    <source>
        <dbReference type="Pfam" id="PF07992"/>
    </source>
</evidence>
<dbReference type="PANTHER" id="PTHR43809">
    <property type="entry name" value="NITRITE REDUCTASE (NADH) LARGE SUBUNIT"/>
    <property type="match status" value="1"/>
</dbReference>
<evidence type="ECO:0000256" key="5">
    <source>
        <dbReference type="ARBA" id="ARBA00010429"/>
    </source>
</evidence>
<evidence type="ECO:0000256" key="2">
    <source>
        <dbReference type="ARBA" id="ARBA00001966"/>
    </source>
</evidence>
<comment type="similarity">
    <text evidence="5">Belongs to the nitrite and sulfite reductase 4Fe-4S domain family.</text>
</comment>
<evidence type="ECO:0000313" key="17">
    <source>
        <dbReference type="EMBL" id="GIP16653.1"/>
    </source>
</evidence>
<keyword evidence="8" id="KW-0479">Metal-binding</keyword>
<keyword evidence="6" id="KW-0349">Heme</keyword>
<gene>
    <name evidence="17" type="ORF">J40TS1_22950</name>
</gene>
<dbReference type="InterPro" id="IPR023753">
    <property type="entry name" value="FAD/NAD-binding_dom"/>
</dbReference>
<dbReference type="PANTHER" id="PTHR43809:SF1">
    <property type="entry name" value="NITRITE REDUCTASE (NADH) LARGE SUBUNIT"/>
    <property type="match status" value="1"/>
</dbReference>
<comment type="cofactor">
    <cofactor evidence="2">
        <name>[4Fe-4S] cluster</name>
        <dbReference type="ChEBI" id="CHEBI:49883"/>
    </cofactor>
</comment>
<accession>A0A919YTN0</accession>
<dbReference type="Proteomes" id="UP000683139">
    <property type="component" value="Unassembled WGS sequence"/>
</dbReference>
<dbReference type="InterPro" id="IPR036188">
    <property type="entry name" value="FAD/NAD-bd_sf"/>
</dbReference>
<dbReference type="GO" id="GO:0042128">
    <property type="term" value="P:nitrate assimilation"/>
    <property type="evidence" value="ECO:0007669"/>
    <property type="project" value="InterPro"/>
</dbReference>
<evidence type="ECO:0000259" key="13">
    <source>
        <dbReference type="Pfam" id="PF01077"/>
    </source>
</evidence>
<dbReference type="Gene3D" id="3.30.390.30">
    <property type="match status" value="1"/>
</dbReference>
<comment type="pathway">
    <text evidence="4">Nitrogen metabolism; nitrate reduction (assimilation).</text>
</comment>
<dbReference type="InterPro" id="IPR012744">
    <property type="entry name" value="Nitri_red_NirB"/>
</dbReference>
<dbReference type="InterPro" id="IPR006067">
    <property type="entry name" value="NO2/SO3_Rdtase_4Fe4S_dom"/>
</dbReference>
<evidence type="ECO:0000256" key="3">
    <source>
        <dbReference type="ARBA" id="ARBA00001974"/>
    </source>
</evidence>
<dbReference type="CDD" id="cd19943">
    <property type="entry name" value="NirB_Fer2_BFD-like_1"/>
    <property type="match status" value="1"/>
</dbReference>
<dbReference type="Pfam" id="PF01077">
    <property type="entry name" value="NIR_SIR"/>
    <property type="match status" value="1"/>
</dbReference>
<organism evidence="17 18">
    <name type="scientific">Paenibacillus montaniterrae</name>
    <dbReference type="NCBI Taxonomy" id="429341"/>
    <lineage>
        <taxon>Bacteria</taxon>
        <taxon>Bacillati</taxon>
        <taxon>Bacillota</taxon>
        <taxon>Bacilli</taxon>
        <taxon>Bacillales</taxon>
        <taxon>Paenibacillaceae</taxon>
        <taxon>Paenibacillus</taxon>
    </lineage>
</organism>
<protein>
    <recommendedName>
        <fullName evidence="19">NAD(P)/FAD-dependent oxidoreductase</fullName>
    </recommendedName>
</protein>
<dbReference type="CDD" id="cd19944">
    <property type="entry name" value="NirB_Fer2_BFD-like_2"/>
    <property type="match status" value="1"/>
</dbReference>
<dbReference type="EMBL" id="BOSE01000003">
    <property type="protein sequence ID" value="GIP16653.1"/>
    <property type="molecule type" value="Genomic_DNA"/>
</dbReference>
<evidence type="ECO:0000256" key="10">
    <source>
        <dbReference type="ARBA" id="ARBA00023002"/>
    </source>
</evidence>
<sequence length="709" mass="77220">MNKQKLVVIGNGMAGMKCIEELLSIDDSKYEITVFGSEPYPNYNRIMLSKVLQGNSSFDDIMIHNWSWYEEKGIQLHTGTAVTKIDTRAKLVETDKGVKTAYDRLILATGSSAFIPRLPGVDKAGVTGFRNIQDCLAMMEAAKLYQRAAVIGGGILGLEAAKGLLNLGMEVHIVHNAPYIMNRQLDPFSSELLRKELEGQGMRFLLNKRTEKIIGRGRAKGLLFDDGTKLAVDYIVFAVGIKPRIELAEGSGLQANRAFIVDDYMQTNIADVYAVGECAEHQGIVYGLVAPLYEQGKVLARVLCGVKTEPYRGTVPSAQLKISGIDLFSAGNSYDGSQQTALQMYDAIKGSYKKVTMSGGKVTGAILYGDINEASHLLFLIQKRSPVSELYREQATNANDDAAAALAPKDTVCSCNGVCKADIVSAVCRDGLETIEQVREKTKASGSCGGCRPLVEAVIRIALESPELEPEELEPVCGCSTVDHPALISEITRGLALEPSQVMSRLNWKTQAGCAVCQPALQYYWTVHAKASSHNRRLIDASQSLFPLGASIQLACEAEAKPGIASFEAGLLKEQLEMSFASFPMPAKVTIAISGGTRFPAGVLVSGFGLVAAPAGWELYIGGHAELPLRQAQLLSIESSVEQILDIAVSAIEWYRESAYYGETVWEWLDRLGIMNIREQLHNPQERKKLQLSWQDQMNRAGTTASAFI</sequence>
<keyword evidence="9" id="KW-0274">FAD</keyword>
<proteinExistence type="inferred from homology"/>
<dbReference type="Pfam" id="PF18267">
    <property type="entry name" value="Rubredoxin_C"/>
    <property type="match status" value="1"/>
</dbReference>
<dbReference type="InterPro" id="IPR007419">
    <property type="entry name" value="BFD-like_2Fe2S-bd_dom"/>
</dbReference>
<evidence type="ECO:0000256" key="9">
    <source>
        <dbReference type="ARBA" id="ARBA00022827"/>
    </source>
</evidence>
<dbReference type="GO" id="GO:0020037">
    <property type="term" value="F:heme binding"/>
    <property type="evidence" value="ECO:0007669"/>
    <property type="project" value="InterPro"/>
</dbReference>
<keyword evidence="12" id="KW-0411">Iron-sulfur</keyword>
<dbReference type="GO" id="GO:0098809">
    <property type="term" value="F:nitrite reductase activity"/>
    <property type="evidence" value="ECO:0007669"/>
    <property type="project" value="InterPro"/>
</dbReference>
<evidence type="ECO:0000256" key="8">
    <source>
        <dbReference type="ARBA" id="ARBA00022723"/>
    </source>
</evidence>
<evidence type="ECO:0000256" key="7">
    <source>
        <dbReference type="ARBA" id="ARBA00022630"/>
    </source>
</evidence>
<dbReference type="InterPro" id="IPR041854">
    <property type="entry name" value="BFD-like_2Fe2S-bd_dom_sf"/>
</dbReference>
<comment type="cofactor">
    <cofactor evidence="1">
        <name>siroheme</name>
        <dbReference type="ChEBI" id="CHEBI:60052"/>
    </cofactor>
</comment>
<dbReference type="Gene3D" id="3.50.50.60">
    <property type="entry name" value="FAD/NAD(P)-binding domain"/>
    <property type="match status" value="2"/>
</dbReference>
<dbReference type="GO" id="GO:0050661">
    <property type="term" value="F:NADP binding"/>
    <property type="evidence" value="ECO:0007669"/>
    <property type="project" value="InterPro"/>
</dbReference>
<dbReference type="NCBIfam" id="TIGR02374">
    <property type="entry name" value="nitri_red_nirB"/>
    <property type="match status" value="1"/>
</dbReference>
<keyword evidence="10" id="KW-0560">Oxidoreductase</keyword>
<feature type="domain" description="NADH-rubredoxin oxidoreductase C-terminal" evidence="16">
    <location>
        <begin position="316"/>
        <end position="384"/>
    </location>
</feature>
<evidence type="ECO:0000256" key="6">
    <source>
        <dbReference type="ARBA" id="ARBA00022617"/>
    </source>
</evidence>
<dbReference type="InterPro" id="IPR016156">
    <property type="entry name" value="FAD/NAD-linked_Rdtase_dimer_sf"/>
</dbReference>
<evidence type="ECO:0000256" key="11">
    <source>
        <dbReference type="ARBA" id="ARBA00023004"/>
    </source>
</evidence>
<dbReference type="SUPFAM" id="SSF56014">
    <property type="entry name" value="Nitrite and sulphite reductase 4Fe-4S domain-like"/>
    <property type="match status" value="1"/>
</dbReference>
<comment type="cofactor">
    <cofactor evidence="3">
        <name>FAD</name>
        <dbReference type="ChEBI" id="CHEBI:57692"/>
    </cofactor>
</comment>
<feature type="domain" description="BFD-like [2Fe-2S]-binding" evidence="14">
    <location>
        <begin position="476"/>
        <end position="524"/>
    </location>
</feature>
<dbReference type="Gene3D" id="1.10.10.1100">
    <property type="entry name" value="BFD-like [2Fe-2S]-binding domain"/>
    <property type="match status" value="1"/>
</dbReference>
<evidence type="ECO:0000256" key="4">
    <source>
        <dbReference type="ARBA" id="ARBA00005096"/>
    </source>
</evidence>
<dbReference type="AlphaFoldDB" id="A0A919YTN0"/>
<feature type="domain" description="FAD/NAD(P)-binding" evidence="15">
    <location>
        <begin position="5"/>
        <end position="281"/>
    </location>
</feature>
<dbReference type="InterPro" id="IPR041575">
    <property type="entry name" value="Rubredoxin_C"/>
</dbReference>
<dbReference type="FunFam" id="3.50.50.60:FF:000033">
    <property type="entry name" value="Nitrite reductase [NAD(P)H], large subunit"/>
    <property type="match status" value="1"/>
</dbReference>
<dbReference type="InterPro" id="IPR045854">
    <property type="entry name" value="NO2/SO3_Rdtase_4Fe4S_sf"/>
</dbReference>
<evidence type="ECO:0000256" key="12">
    <source>
        <dbReference type="ARBA" id="ARBA00023014"/>
    </source>
</evidence>
<dbReference type="PRINTS" id="PR00368">
    <property type="entry name" value="FADPNR"/>
</dbReference>
<comment type="caution">
    <text evidence="17">The sequence shown here is derived from an EMBL/GenBank/DDBJ whole genome shotgun (WGS) entry which is preliminary data.</text>
</comment>
<evidence type="ECO:0000259" key="14">
    <source>
        <dbReference type="Pfam" id="PF04324"/>
    </source>
</evidence>
<dbReference type="SUPFAM" id="SSF51905">
    <property type="entry name" value="FAD/NAD(P)-binding domain"/>
    <property type="match status" value="2"/>
</dbReference>
<dbReference type="GO" id="GO:0051536">
    <property type="term" value="F:iron-sulfur cluster binding"/>
    <property type="evidence" value="ECO:0007669"/>
    <property type="project" value="UniProtKB-KW"/>
</dbReference>
<dbReference type="InterPro" id="IPR052034">
    <property type="entry name" value="NasD-like"/>
</dbReference>
<dbReference type="Gene3D" id="3.30.413.10">
    <property type="entry name" value="Sulfite Reductase Hemoprotein, domain 1"/>
    <property type="match status" value="1"/>
</dbReference>
<evidence type="ECO:0000256" key="1">
    <source>
        <dbReference type="ARBA" id="ARBA00001929"/>
    </source>
</evidence>
<keyword evidence="11" id="KW-0408">Iron</keyword>
<name>A0A919YTN0_9BACL</name>